<evidence type="ECO:0000313" key="2">
    <source>
        <dbReference type="EMBL" id="GIM81796.1"/>
    </source>
</evidence>
<feature type="region of interest" description="Disordered" evidence="1">
    <location>
        <begin position="1"/>
        <end position="27"/>
    </location>
</feature>
<dbReference type="EMBL" id="BOQP01000049">
    <property type="protein sequence ID" value="GIM81796.1"/>
    <property type="molecule type" value="Genomic_DNA"/>
</dbReference>
<comment type="caution">
    <text evidence="2">The sequence shown here is derived from an EMBL/GenBank/DDBJ whole genome shotgun (WGS) entry which is preliminary data.</text>
</comment>
<evidence type="ECO:0000313" key="3">
    <source>
        <dbReference type="Proteomes" id="UP000680865"/>
    </source>
</evidence>
<name>A0A919SZ43_9ACTN</name>
<gene>
    <name evidence="2" type="ORF">Aco04nite_78410</name>
</gene>
<proteinExistence type="predicted"/>
<protein>
    <submittedName>
        <fullName evidence="2">Uncharacterized protein</fullName>
    </submittedName>
</protein>
<keyword evidence="3" id="KW-1185">Reference proteome</keyword>
<evidence type="ECO:0000256" key="1">
    <source>
        <dbReference type="SAM" id="MobiDB-lite"/>
    </source>
</evidence>
<reference evidence="2" key="1">
    <citation type="submission" date="2021-03" db="EMBL/GenBank/DDBJ databases">
        <title>Whole genome shotgun sequence of Actinoplanes consettensis NBRC 14913.</title>
        <authorList>
            <person name="Komaki H."/>
            <person name="Tamura T."/>
        </authorList>
    </citation>
    <scope>NUCLEOTIDE SEQUENCE</scope>
    <source>
        <strain evidence="2">NBRC 14913</strain>
    </source>
</reference>
<sequence>MGRAEVGEAAGAHPRVDAVHQGPGRAEQQERYVEELTVHEQEFDTSDKLVDYIVKLLD</sequence>
<accession>A0A919SZ43</accession>
<organism evidence="2 3">
    <name type="scientific">Winogradskya consettensis</name>
    <dbReference type="NCBI Taxonomy" id="113560"/>
    <lineage>
        <taxon>Bacteria</taxon>
        <taxon>Bacillati</taxon>
        <taxon>Actinomycetota</taxon>
        <taxon>Actinomycetes</taxon>
        <taxon>Micromonosporales</taxon>
        <taxon>Micromonosporaceae</taxon>
        <taxon>Winogradskya</taxon>
    </lineage>
</organism>
<dbReference type="AlphaFoldDB" id="A0A919SZ43"/>
<dbReference type="Proteomes" id="UP000680865">
    <property type="component" value="Unassembled WGS sequence"/>
</dbReference>